<dbReference type="Pfam" id="PF01381">
    <property type="entry name" value="HTH_3"/>
    <property type="match status" value="1"/>
</dbReference>
<dbReference type="EMBL" id="BMGJ01000016">
    <property type="protein sequence ID" value="GGD74741.1"/>
    <property type="molecule type" value="Genomic_DNA"/>
</dbReference>
<evidence type="ECO:0000313" key="2">
    <source>
        <dbReference type="EMBL" id="GGD74741.1"/>
    </source>
</evidence>
<evidence type="ECO:0000313" key="3">
    <source>
        <dbReference type="Proteomes" id="UP000614272"/>
    </source>
</evidence>
<feature type="domain" description="HTH cro/C1-type" evidence="1">
    <location>
        <begin position="14"/>
        <end position="69"/>
    </location>
</feature>
<keyword evidence="3" id="KW-1185">Reference proteome</keyword>
<organism evidence="2 3">
    <name type="scientific">Lacimicrobium alkaliphilum</name>
    <dbReference type="NCBI Taxonomy" id="1526571"/>
    <lineage>
        <taxon>Bacteria</taxon>
        <taxon>Pseudomonadati</taxon>
        <taxon>Pseudomonadota</taxon>
        <taxon>Gammaproteobacteria</taxon>
        <taxon>Alteromonadales</taxon>
        <taxon>Alteromonadaceae</taxon>
        <taxon>Lacimicrobium</taxon>
    </lineage>
</organism>
<protein>
    <recommendedName>
        <fullName evidence="1">HTH cro/C1-type domain-containing protein</fullName>
    </recommendedName>
</protein>
<dbReference type="SMART" id="SM00530">
    <property type="entry name" value="HTH_XRE"/>
    <property type="match status" value="1"/>
</dbReference>
<dbReference type="Proteomes" id="UP000614272">
    <property type="component" value="Unassembled WGS sequence"/>
</dbReference>
<dbReference type="Gene3D" id="1.10.260.40">
    <property type="entry name" value="lambda repressor-like DNA-binding domains"/>
    <property type="match status" value="1"/>
</dbReference>
<dbReference type="CDD" id="cd00093">
    <property type="entry name" value="HTH_XRE"/>
    <property type="match status" value="1"/>
</dbReference>
<dbReference type="InterPro" id="IPR001387">
    <property type="entry name" value="Cro/C1-type_HTH"/>
</dbReference>
<reference evidence="3" key="1">
    <citation type="journal article" date="2019" name="Int. J. Syst. Evol. Microbiol.">
        <title>The Global Catalogue of Microorganisms (GCM) 10K type strain sequencing project: providing services to taxonomists for standard genome sequencing and annotation.</title>
        <authorList>
            <consortium name="The Broad Institute Genomics Platform"/>
            <consortium name="The Broad Institute Genome Sequencing Center for Infectious Disease"/>
            <person name="Wu L."/>
            <person name="Ma J."/>
        </authorList>
    </citation>
    <scope>NUCLEOTIDE SEQUENCE [LARGE SCALE GENOMIC DNA]</scope>
    <source>
        <strain evidence="3">CGMCC 1.12923</strain>
    </source>
</reference>
<comment type="caution">
    <text evidence="2">The sequence shown here is derived from an EMBL/GenBank/DDBJ whole genome shotgun (WGS) entry which is preliminary data.</text>
</comment>
<gene>
    <name evidence="2" type="ORF">GCM10011357_32170</name>
</gene>
<accession>A0ABQ1RLU2</accession>
<evidence type="ECO:0000259" key="1">
    <source>
        <dbReference type="SMART" id="SM00530"/>
    </source>
</evidence>
<dbReference type="InterPro" id="IPR010982">
    <property type="entry name" value="Lambda_DNA-bd_dom_sf"/>
</dbReference>
<dbReference type="RefSeq" id="WP_099036025.1">
    <property type="nucleotide sequence ID" value="NZ_BMGJ01000016.1"/>
</dbReference>
<name>A0ABQ1RLU2_9ALTE</name>
<proteinExistence type="predicted"/>
<dbReference type="SUPFAM" id="SSF47413">
    <property type="entry name" value="lambda repressor-like DNA-binding domains"/>
    <property type="match status" value="1"/>
</dbReference>
<sequence length="90" mass="9549">MLVKVSDTNSIGAIARKVRKAQSLDQVTAGSLAGCGLTFVSQFENGKPTVQLEKALQMLDALGIQVYLDIPDEESDSSQGVLAVNHKDMG</sequence>